<dbReference type="PANTHER" id="PTHR23312">
    <property type="entry name" value="ARMC5 ARMADILLO REPEAT-CONTAINING -RELATED"/>
    <property type="match status" value="1"/>
</dbReference>
<dbReference type="OrthoDB" id="5820640at2759"/>
<reference evidence="2 3" key="1">
    <citation type="submission" date="2014-03" db="EMBL/GenBank/DDBJ databases">
        <title>Draft genome of the hookworm Oesophagostomum dentatum.</title>
        <authorList>
            <person name="Mitreva M."/>
        </authorList>
    </citation>
    <scope>NUCLEOTIDE SEQUENCE [LARGE SCALE GENOMIC DNA]</scope>
    <source>
        <strain evidence="2 3">OD-Hann</strain>
    </source>
</reference>
<dbReference type="GO" id="GO:0005829">
    <property type="term" value="C:cytosol"/>
    <property type="evidence" value="ECO:0007669"/>
    <property type="project" value="TreeGrafter"/>
</dbReference>
<accession>A0A0B1TSA5</accession>
<feature type="region of interest" description="Disordered" evidence="1">
    <location>
        <begin position="177"/>
        <end position="234"/>
    </location>
</feature>
<proteinExistence type="predicted"/>
<dbReference type="EMBL" id="KN549284">
    <property type="protein sequence ID" value="KHJ98697.1"/>
    <property type="molecule type" value="Genomic_DNA"/>
</dbReference>
<evidence type="ECO:0000313" key="3">
    <source>
        <dbReference type="Proteomes" id="UP000053660"/>
    </source>
</evidence>
<evidence type="ECO:0008006" key="4">
    <source>
        <dbReference type="Google" id="ProtNLM"/>
    </source>
</evidence>
<name>A0A0B1TSA5_OESDE</name>
<evidence type="ECO:0000256" key="1">
    <source>
        <dbReference type="SAM" id="MobiDB-lite"/>
    </source>
</evidence>
<protein>
    <recommendedName>
        <fullName evidence="4">BTB domain-containing protein</fullName>
    </recommendedName>
</protein>
<dbReference type="InterPro" id="IPR011333">
    <property type="entry name" value="SKP1/BTB/POZ_sf"/>
</dbReference>
<dbReference type="AlphaFoldDB" id="A0A0B1TSA5"/>
<feature type="compositionally biased region" description="Low complexity" evidence="1">
    <location>
        <begin position="177"/>
        <end position="216"/>
    </location>
</feature>
<evidence type="ECO:0000313" key="2">
    <source>
        <dbReference type="EMBL" id="KHJ98697.1"/>
    </source>
</evidence>
<dbReference type="PANTHER" id="PTHR23312:SF8">
    <property type="entry name" value="ARMADILLO REPEAT-CONTAINING PROTEIN 5"/>
    <property type="match status" value="1"/>
</dbReference>
<dbReference type="Proteomes" id="UP000053660">
    <property type="component" value="Unassembled WGS sequence"/>
</dbReference>
<keyword evidence="3" id="KW-1185">Reference proteome</keyword>
<dbReference type="Gene3D" id="3.30.710.10">
    <property type="entry name" value="Potassium Channel Kv1.1, Chain A"/>
    <property type="match status" value="1"/>
</dbReference>
<dbReference type="GO" id="GO:0009653">
    <property type="term" value="P:anatomical structure morphogenesis"/>
    <property type="evidence" value="ECO:0007669"/>
    <property type="project" value="TreeGrafter"/>
</dbReference>
<gene>
    <name evidence="2" type="ORF">OESDEN_01317</name>
</gene>
<sequence length="678" mass="76113">MLCEGSTDMRDRMGEARAIQRIIETADESALNCRLLAAFAQTSQHNIFKEAWGRAALREYGALDFLISRLSSTASNSADRLAIVQPLRHFVHDTNGMAFLVRNRVFVDTVVKDVLEFIDGTKVICEPEIITDEDEYRPDSPLLMEIESCLQKKLDNDEDSRDSRLHKDYSSLWAYSTPSPNRSSFSSPMYSPPSSGAGSPASAVSSSPLMSPFSHPRTTSESASEVPDLDSSLGNTEARQERAILCILKTRCGCGLAEKWWIHIIESELWLFTWQAQEDANLPFLCRDDVVNAVLSYLAYAPSPDYRIGRILRRMACYRPSIDSLLSMQFHTRVLHTLCMVPCRVVRYAKRCGRCERSAEFGRELLREFASHVDSDFGNSFLVKRLSNEDFTTRVVAAIAKVALIRDRFRLGRMSSGCLPALDLLFDSLHSLLVRENFSEICDESTYSDGPPICAQIVGAISTLVSPQRLREILDVDAAVRAQERGECIVEKYKDCSSEVEMLVFEDKEGETLARVPMDAICRGSHYFQGMFTSDLQEKYTKRRSFVFSPDEEDCSADDFTRFLHHLSGCRSQCSSIHSAQTCVSMIRLSDRYLCPALSEYVCSPHGPASRLLNGETLPIFLPAVLTAQTHERLVAMCLLTLIRYCTSAQIVAALRSVSPSRLLVESFMEQMKAMTSL</sequence>
<organism evidence="2 3">
    <name type="scientific">Oesophagostomum dentatum</name>
    <name type="common">Nodular worm</name>
    <dbReference type="NCBI Taxonomy" id="61180"/>
    <lineage>
        <taxon>Eukaryota</taxon>
        <taxon>Metazoa</taxon>
        <taxon>Ecdysozoa</taxon>
        <taxon>Nematoda</taxon>
        <taxon>Chromadorea</taxon>
        <taxon>Rhabditida</taxon>
        <taxon>Rhabditina</taxon>
        <taxon>Rhabditomorpha</taxon>
        <taxon>Strongyloidea</taxon>
        <taxon>Strongylidae</taxon>
        <taxon>Oesophagostomum</taxon>
    </lineage>
</organism>